<comment type="caution">
    <text evidence="1">The sequence shown here is derived from an EMBL/GenBank/DDBJ whole genome shotgun (WGS) entry which is preliminary data.</text>
</comment>
<protein>
    <submittedName>
        <fullName evidence="1">Transmembrane 9 superfamily member 2</fullName>
    </submittedName>
</protein>
<keyword evidence="1" id="KW-0812">Transmembrane</keyword>
<gene>
    <name evidence="1" type="ORF">LOK49_LG04G01473</name>
</gene>
<organism evidence="1 2">
    <name type="scientific">Camellia lanceoleosa</name>
    <dbReference type="NCBI Taxonomy" id="1840588"/>
    <lineage>
        <taxon>Eukaryota</taxon>
        <taxon>Viridiplantae</taxon>
        <taxon>Streptophyta</taxon>
        <taxon>Embryophyta</taxon>
        <taxon>Tracheophyta</taxon>
        <taxon>Spermatophyta</taxon>
        <taxon>Magnoliopsida</taxon>
        <taxon>eudicotyledons</taxon>
        <taxon>Gunneridae</taxon>
        <taxon>Pentapetalae</taxon>
        <taxon>asterids</taxon>
        <taxon>Ericales</taxon>
        <taxon>Theaceae</taxon>
        <taxon>Camellia</taxon>
    </lineage>
</organism>
<keyword evidence="2" id="KW-1185">Reference proteome</keyword>
<name>A0ACC0HYW7_9ERIC</name>
<keyword evidence="1" id="KW-0472">Membrane</keyword>
<dbReference type="Proteomes" id="UP001060215">
    <property type="component" value="Chromosome 2"/>
</dbReference>
<accession>A0ACC0HYW7</accession>
<sequence>MEVQTSGKPIDQLLEKVLCMNILSSDYFKELYRLKTYHEVIDEIYNQVDHVEPWMTGNCRGPSTSFCLLYKFFTMKLTVKQMHGLLKHQDSPYIRCVGFLYLRYAADPKTLWNWFEPYVKDEEEFSPGSSGQMTTVGELLQSGLLLQYYFDTLFPRIPVPVMRQIVSNLEKMNLPTKHCGVTGESSRGSDDTARRPPSVKAALSVSFGQRAPHRASTRDSSPVRRTMAPPSYDRNGKDDYSRRSPSNHCSQSRDLSDQDYPDRDREWDRNRDRDRDRDRGRDRDRDRDRKGDRVRERERDRDRGQERDRDRRYDYERRSRESSRREYDKSSRDRRSRSRSRSRSQSNQSHSAHPDHHPSPHRDDNKEKTSASSNLAKLRDLYGDLSSQKENSAKDRLPNRDSGVEEVIRLGGSKWKYKYGDPVPLYVNKVGPFHNPSETYRYFDLPFCSPGVAVDKKEALGEVLNGDRLVTAPYKLDFLVEKDYGVACKKKLTKEDVALFRSAVTKDYYFQMYYDDLPVWGFLGKVDKERKADPSEYKYFLFKHLHFEILYNKDRVIEINVRTDPNALADLTEDKEVDVEFMYTVKWKETQTPFEKRMEKYSQSSSLPHHLEIHWFSIINSCVTVLLLTGFLATILMRVLKNDFVKYAHDEEAADDQEETGWKYIHGDVFRFPKYKSLLAASIGSGTQLFTLTTFIFVLALVGVFYPYNRGALFTALIINGGGGLSFVVDQLACSSMVIAYTTIMPDQICQVLCKPPFSLGTWLASAMVSFSCLGPLVSVPLCSLSVTYTTQSSASSVLDGSLLCSTELSSSWVAYGGWNGCTIHGLQTLDGVFDLGGLCRWDL</sequence>
<evidence type="ECO:0000313" key="2">
    <source>
        <dbReference type="Proteomes" id="UP001060215"/>
    </source>
</evidence>
<evidence type="ECO:0000313" key="1">
    <source>
        <dbReference type="EMBL" id="KAI8018230.1"/>
    </source>
</evidence>
<proteinExistence type="predicted"/>
<reference evidence="1 2" key="1">
    <citation type="journal article" date="2022" name="Plant J.">
        <title>Chromosome-level genome of Camellia lanceoleosa provides a valuable resource for understanding genome evolution and self-incompatibility.</title>
        <authorList>
            <person name="Gong W."/>
            <person name="Xiao S."/>
            <person name="Wang L."/>
            <person name="Liao Z."/>
            <person name="Chang Y."/>
            <person name="Mo W."/>
            <person name="Hu G."/>
            <person name="Li W."/>
            <person name="Zhao G."/>
            <person name="Zhu H."/>
            <person name="Hu X."/>
            <person name="Ji K."/>
            <person name="Xiang X."/>
            <person name="Song Q."/>
            <person name="Yuan D."/>
            <person name="Jin S."/>
            <person name="Zhang L."/>
        </authorList>
    </citation>
    <scope>NUCLEOTIDE SEQUENCE [LARGE SCALE GENOMIC DNA]</scope>
    <source>
        <strain evidence="1">SQ_2022a</strain>
    </source>
</reference>
<dbReference type="EMBL" id="CM045759">
    <property type="protein sequence ID" value="KAI8018230.1"/>
    <property type="molecule type" value="Genomic_DNA"/>
</dbReference>